<evidence type="ECO:0000256" key="1">
    <source>
        <dbReference type="SAM" id="Phobius"/>
    </source>
</evidence>
<evidence type="ECO:0008006" key="4">
    <source>
        <dbReference type="Google" id="ProtNLM"/>
    </source>
</evidence>
<dbReference type="EMBL" id="BAABGN010000013">
    <property type="protein sequence ID" value="GAA4431291.1"/>
    <property type="molecule type" value="Genomic_DNA"/>
</dbReference>
<keyword evidence="1" id="KW-1133">Transmembrane helix</keyword>
<comment type="caution">
    <text evidence="2">The sequence shown here is derived from an EMBL/GenBank/DDBJ whole genome shotgun (WGS) entry which is preliminary data.</text>
</comment>
<evidence type="ECO:0000313" key="2">
    <source>
        <dbReference type="EMBL" id="GAA4431291.1"/>
    </source>
</evidence>
<organism evidence="2 3">
    <name type="scientific">Georgenia halophila</name>
    <dbReference type="NCBI Taxonomy" id="620889"/>
    <lineage>
        <taxon>Bacteria</taxon>
        <taxon>Bacillati</taxon>
        <taxon>Actinomycetota</taxon>
        <taxon>Actinomycetes</taxon>
        <taxon>Micrococcales</taxon>
        <taxon>Bogoriellaceae</taxon>
        <taxon>Georgenia</taxon>
    </lineage>
</organism>
<name>A0ABP8LLF4_9MICO</name>
<keyword evidence="1" id="KW-0812">Transmembrane</keyword>
<evidence type="ECO:0000313" key="3">
    <source>
        <dbReference type="Proteomes" id="UP001500622"/>
    </source>
</evidence>
<keyword evidence="3" id="KW-1185">Reference proteome</keyword>
<keyword evidence="1" id="KW-0472">Membrane</keyword>
<proteinExistence type="predicted"/>
<reference evidence="3" key="1">
    <citation type="journal article" date="2019" name="Int. J. Syst. Evol. Microbiol.">
        <title>The Global Catalogue of Microorganisms (GCM) 10K type strain sequencing project: providing services to taxonomists for standard genome sequencing and annotation.</title>
        <authorList>
            <consortium name="The Broad Institute Genomics Platform"/>
            <consortium name="The Broad Institute Genome Sequencing Center for Infectious Disease"/>
            <person name="Wu L."/>
            <person name="Ma J."/>
        </authorList>
    </citation>
    <scope>NUCLEOTIDE SEQUENCE [LARGE SCALE GENOMIC DNA]</scope>
    <source>
        <strain evidence="3">JCM 17810</strain>
    </source>
</reference>
<dbReference type="Proteomes" id="UP001500622">
    <property type="component" value="Unassembled WGS sequence"/>
</dbReference>
<feature type="transmembrane region" description="Helical" evidence="1">
    <location>
        <begin position="58"/>
        <end position="84"/>
    </location>
</feature>
<protein>
    <recommendedName>
        <fullName evidence="4">Integral membrane protein</fullName>
    </recommendedName>
</protein>
<sequence length="125" mass="12295">MATHTGTSTTRRATRRGVVALVVPPVAWTASLYLSYVVQDFTCSSVASAGGGVAGGALSAVLIGLNVVLLLATVVAGLTGLAVARHAGRGAGLLPFLGYVGAAAAVVFGYSIVLLGLTPVVLGVC</sequence>
<feature type="transmembrane region" description="Helical" evidence="1">
    <location>
        <begin position="96"/>
        <end position="122"/>
    </location>
</feature>
<feature type="transmembrane region" description="Helical" evidence="1">
    <location>
        <begin position="18"/>
        <end position="38"/>
    </location>
</feature>
<gene>
    <name evidence="2" type="ORF">GCM10023169_35670</name>
</gene>
<dbReference type="RefSeq" id="WP_345218015.1">
    <property type="nucleotide sequence ID" value="NZ_BAABGN010000013.1"/>
</dbReference>
<accession>A0ABP8LLF4</accession>